<proteinExistence type="predicted"/>
<reference evidence="1" key="2">
    <citation type="journal article" date="2023" name="IMA Fungus">
        <title>Comparative genomic study of the Penicillium genus elucidates a diverse pangenome and 15 lateral gene transfer events.</title>
        <authorList>
            <person name="Petersen C."/>
            <person name="Sorensen T."/>
            <person name="Nielsen M.R."/>
            <person name="Sondergaard T.E."/>
            <person name="Sorensen J.L."/>
            <person name="Fitzpatrick D.A."/>
            <person name="Frisvad J.C."/>
            <person name="Nielsen K.L."/>
        </authorList>
    </citation>
    <scope>NUCLEOTIDE SEQUENCE</scope>
    <source>
        <strain evidence="1">IBT 16849</strain>
    </source>
</reference>
<dbReference type="EMBL" id="JAPQKP010000006">
    <property type="protein sequence ID" value="KAJ5186018.1"/>
    <property type="molecule type" value="Genomic_DNA"/>
</dbReference>
<accession>A0A9W9IXA6</accession>
<evidence type="ECO:0000313" key="1">
    <source>
        <dbReference type="EMBL" id="KAJ5186018.1"/>
    </source>
</evidence>
<name>A0A9W9IXA6_9EURO</name>
<dbReference type="Gene3D" id="1.25.40.20">
    <property type="entry name" value="Ankyrin repeat-containing domain"/>
    <property type="match status" value="1"/>
</dbReference>
<dbReference type="AlphaFoldDB" id="A0A9W9IXA6"/>
<dbReference type="Proteomes" id="UP001150879">
    <property type="component" value="Unassembled WGS sequence"/>
</dbReference>
<dbReference type="InterPro" id="IPR036770">
    <property type="entry name" value="Ankyrin_rpt-contain_sf"/>
</dbReference>
<organism evidence="1 2">
    <name type="scientific">Penicillium cf. griseofulvum</name>
    <dbReference type="NCBI Taxonomy" id="2972120"/>
    <lineage>
        <taxon>Eukaryota</taxon>
        <taxon>Fungi</taxon>
        <taxon>Dikarya</taxon>
        <taxon>Ascomycota</taxon>
        <taxon>Pezizomycotina</taxon>
        <taxon>Eurotiomycetes</taxon>
        <taxon>Eurotiomycetidae</taxon>
        <taxon>Eurotiales</taxon>
        <taxon>Aspergillaceae</taxon>
        <taxon>Penicillium</taxon>
    </lineage>
</organism>
<keyword evidence="2" id="KW-1185">Reference proteome</keyword>
<protein>
    <submittedName>
        <fullName evidence="1">Uncharacterized protein</fullName>
    </submittedName>
</protein>
<comment type="caution">
    <text evidence="1">The sequence shown here is derived from an EMBL/GenBank/DDBJ whole genome shotgun (WGS) entry which is preliminary data.</text>
</comment>
<dbReference type="OrthoDB" id="626167at2759"/>
<evidence type="ECO:0000313" key="2">
    <source>
        <dbReference type="Proteomes" id="UP001150879"/>
    </source>
</evidence>
<reference evidence="1" key="1">
    <citation type="submission" date="2022-11" db="EMBL/GenBank/DDBJ databases">
        <authorList>
            <person name="Petersen C."/>
        </authorList>
    </citation>
    <scope>NUCLEOTIDE SEQUENCE</scope>
    <source>
        <strain evidence="1">IBT 16849</strain>
    </source>
</reference>
<gene>
    <name evidence="1" type="ORF">N7472_010858</name>
</gene>
<sequence>MDLVKILAEAGAATNAEDRSTPYLTSIAAAADRGCWDSGRFMKRLLHSMLTTIYYPEDEFEHAKFSSATPTQRLIVPWTQTSTRFLLEKGADPLVLKYRGRDIIYSIANNLVLIDQSSHDLIQHLLPHLSPEIQHAYTNHSLHNPNSNKPLFTATESGNPLMLSLFSLGLASYVNKP</sequence>